<keyword evidence="3 8" id="KW-0812">Transmembrane</keyword>
<evidence type="ECO:0000256" key="5">
    <source>
        <dbReference type="ARBA" id="ARBA00023065"/>
    </source>
</evidence>
<evidence type="ECO:0000256" key="3">
    <source>
        <dbReference type="ARBA" id="ARBA00022692"/>
    </source>
</evidence>
<feature type="transmembrane region" description="Helical" evidence="8">
    <location>
        <begin position="71"/>
        <end position="93"/>
    </location>
</feature>
<dbReference type="InterPro" id="IPR038770">
    <property type="entry name" value="Na+/solute_symporter_sf"/>
</dbReference>
<dbReference type="RefSeq" id="WP_141787115.1">
    <property type="nucleotide sequence ID" value="NZ_BAAAKX010000009.1"/>
</dbReference>
<evidence type="ECO:0000256" key="4">
    <source>
        <dbReference type="ARBA" id="ARBA00022989"/>
    </source>
</evidence>
<feature type="region of interest" description="Disordered" evidence="7">
    <location>
        <begin position="431"/>
        <end position="469"/>
    </location>
</feature>
<name>A0A542ZFC4_9MICO</name>
<feature type="transmembrane region" description="Helical" evidence="8">
    <location>
        <begin position="222"/>
        <end position="244"/>
    </location>
</feature>
<evidence type="ECO:0000256" key="2">
    <source>
        <dbReference type="ARBA" id="ARBA00022448"/>
    </source>
</evidence>
<keyword evidence="6 8" id="KW-0472">Membrane</keyword>
<evidence type="ECO:0000256" key="1">
    <source>
        <dbReference type="ARBA" id="ARBA00004141"/>
    </source>
</evidence>
<protein>
    <submittedName>
        <fullName evidence="10">Transporter (CPA2 family)</fullName>
    </submittedName>
</protein>
<feature type="domain" description="Cation/H+ exchanger transmembrane" evidence="9">
    <location>
        <begin position="22"/>
        <end position="423"/>
    </location>
</feature>
<evidence type="ECO:0000256" key="6">
    <source>
        <dbReference type="ARBA" id="ARBA00023136"/>
    </source>
</evidence>
<keyword evidence="2" id="KW-0813">Transport</keyword>
<feature type="transmembrane region" description="Helical" evidence="8">
    <location>
        <begin position="12"/>
        <end position="30"/>
    </location>
</feature>
<feature type="transmembrane region" description="Helical" evidence="8">
    <location>
        <begin position="105"/>
        <end position="128"/>
    </location>
</feature>
<dbReference type="InterPro" id="IPR006153">
    <property type="entry name" value="Cation/H_exchanger_TM"/>
</dbReference>
<sequence>MALGTADVAHILLALVVILVAAHGVGELFARLRQPRVIGEIVGGLLLGPTVLGALAPAAQRWLFPAHGTTATVLGSTYQLGLLLLMYCSGIEVRSSVRRREGRTVAWILGAGTVIPFLAGLAVLPFIAERTFYGPSGNHTSFLLVFGIAMAVTSIPVISRIMFDLGILGTPFSRIVIGAAVVEDVLLYIVLAVALGAAAEPSSALFGLPGAIGVVPGSSWDFAYHSAATVGVLGLSLLVGRPLYRATAASRVNLVRRRSPVAFQLVFLLLACLLCVFLGIQPFFGAFVAGIIVGSATTAPNPAEEGATVAIKDFAFAFFVPVYFAVVGLQLDLLHSFNPLFFLAYLAFACAVKAVSVYAGARFGGQPPSAAVNLAVAMNARGGPGIVLASVVFGAGIINQSFYAVLVLLAIVTSLLAGSWLERVPRERLLGAHDDQPTRSRAGRATGRQPHGIPAGEGGPAAHRDPAGD</sequence>
<evidence type="ECO:0000259" key="9">
    <source>
        <dbReference type="Pfam" id="PF00999"/>
    </source>
</evidence>
<keyword evidence="5" id="KW-0406">Ion transport</keyword>
<dbReference type="AlphaFoldDB" id="A0A542ZFC4"/>
<dbReference type="PANTHER" id="PTHR32468">
    <property type="entry name" value="CATION/H + ANTIPORTER"/>
    <property type="match status" value="1"/>
</dbReference>
<feature type="transmembrane region" description="Helical" evidence="8">
    <location>
        <begin position="314"/>
        <end position="333"/>
    </location>
</feature>
<feature type="transmembrane region" description="Helical" evidence="8">
    <location>
        <begin position="175"/>
        <end position="199"/>
    </location>
</feature>
<dbReference type="InterPro" id="IPR050794">
    <property type="entry name" value="CPA2_transporter"/>
</dbReference>
<feature type="transmembrane region" description="Helical" evidence="8">
    <location>
        <begin position="340"/>
        <end position="361"/>
    </location>
</feature>
<feature type="transmembrane region" description="Helical" evidence="8">
    <location>
        <begin position="37"/>
        <end position="59"/>
    </location>
</feature>
<dbReference type="Pfam" id="PF00999">
    <property type="entry name" value="Na_H_Exchanger"/>
    <property type="match status" value="1"/>
</dbReference>
<reference evidence="10 11" key="1">
    <citation type="submission" date="2019-06" db="EMBL/GenBank/DDBJ databases">
        <title>Sequencing the genomes of 1000 actinobacteria strains.</title>
        <authorList>
            <person name="Klenk H.-P."/>
        </authorList>
    </citation>
    <scope>NUCLEOTIDE SEQUENCE [LARGE SCALE GENOMIC DNA]</scope>
    <source>
        <strain evidence="10 11">DSM 18082</strain>
    </source>
</reference>
<evidence type="ECO:0000313" key="10">
    <source>
        <dbReference type="EMBL" id="TQL59046.1"/>
    </source>
</evidence>
<proteinExistence type="predicted"/>
<gene>
    <name evidence="10" type="ORF">FB474_0392</name>
</gene>
<feature type="transmembrane region" description="Helical" evidence="8">
    <location>
        <begin position="140"/>
        <end position="163"/>
    </location>
</feature>
<evidence type="ECO:0000256" key="7">
    <source>
        <dbReference type="SAM" id="MobiDB-lite"/>
    </source>
</evidence>
<dbReference type="Gene3D" id="1.20.1530.20">
    <property type="match status" value="1"/>
</dbReference>
<dbReference type="GO" id="GO:0016020">
    <property type="term" value="C:membrane"/>
    <property type="evidence" value="ECO:0007669"/>
    <property type="project" value="UniProtKB-SubCell"/>
</dbReference>
<feature type="transmembrane region" description="Helical" evidence="8">
    <location>
        <begin position="402"/>
        <end position="421"/>
    </location>
</feature>
<accession>A0A542ZFC4</accession>
<dbReference type="GO" id="GO:1902600">
    <property type="term" value="P:proton transmembrane transport"/>
    <property type="evidence" value="ECO:0007669"/>
    <property type="project" value="InterPro"/>
</dbReference>
<feature type="transmembrane region" description="Helical" evidence="8">
    <location>
        <begin position="265"/>
        <end position="294"/>
    </location>
</feature>
<keyword evidence="11" id="KW-1185">Reference proteome</keyword>
<dbReference type="GO" id="GO:0015297">
    <property type="term" value="F:antiporter activity"/>
    <property type="evidence" value="ECO:0007669"/>
    <property type="project" value="InterPro"/>
</dbReference>
<comment type="subcellular location">
    <subcellularLocation>
        <location evidence="1">Membrane</location>
        <topology evidence="1">Multi-pass membrane protein</topology>
    </subcellularLocation>
</comment>
<dbReference type="EMBL" id="VFOQ01000001">
    <property type="protein sequence ID" value="TQL59046.1"/>
    <property type="molecule type" value="Genomic_DNA"/>
</dbReference>
<dbReference type="Proteomes" id="UP000319514">
    <property type="component" value="Unassembled WGS sequence"/>
</dbReference>
<organism evidence="10 11">
    <name type="scientific">Oryzihumus leptocrescens</name>
    <dbReference type="NCBI Taxonomy" id="297536"/>
    <lineage>
        <taxon>Bacteria</taxon>
        <taxon>Bacillati</taxon>
        <taxon>Actinomycetota</taxon>
        <taxon>Actinomycetes</taxon>
        <taxon>Micrococcales</taxon>
        <taxon>Intrasporangiaceae</taxon>
        <taxon>Oryzihumus</taxon>
    </lineage>
</organism>
<dbReference type="PANTHER" id="PTHR32468:SF0">
    <property type="entry name" value="K(+)_H(+) ANTIPORTER 1"/>
    <property type="match status" value="1"/>
</dbReference>
<evidence type="ECO:0000256" key="8">
    <source>
        <dbReference type="SAM" id="Phobius"/>
    </source>
</evidence>
<dbReference type="OrthoDB" id="9793589at2"/>
<keyword evidence="4 8" id="KW-1133">Transmembrane helix</keyword>
<comment type="caution">
    <text evidence="10">The sequence shown here is derived from an EMBL/GenBank/DDBJ whole genome shotgun (WGS) entry which is preliminary data.</text>
</comment>
<evidence type="ECO:0000313" key="11">
    <source>
        <dbReference type="Proteomes" id="UP000319514"/>
    </source>
</evidence>